<proteinExistence type="predicted"/>
<dbReference type="InterPro" id="IPR018060">
    <property type="entry name" value="HTH_AraC"/>
</dbReference>
<organism evidence="5 6">
    <name type="scientific">Ancylobacter mangrovi</name>
    <dbReference type="NCBI Taxonomy" id="2972472"/>
    <lineage>
        <taxon>Bacteria</taxon>
        <taxon>Pseudomonadati</taxon>
        <taxon>Pseudomonadota</taxon>
        <taxon>Alphaproteobacteria</taxon>
        <taxon>Hyphomicrobiales</taxon>
        <taxon>Xanthobacteraceae</taxon>
        <taxon>Ancylobacter</taxon>
    </lineage>
</organism>
<keyword evidence="6" id="KW-1185">Reference proteome</keyword>
<name>A0A9X2T5Y8_9HYPH</name>
<dbReference type="GO" id="GO:0043565">
    <property type="term" value="F:sequence-specific DNA binding"/>
    <property type="evidence" value="ECO:0007669"/>
    <property type="project" value="InterPro"/>
</dbReference>
<dbReference type="Gene3D" id="1.10.10.60">
    <property type="entry name" value="Homeodomain-like"/>
    <property type="match status" value="1"/>
</dbReference>
<sequence>MGVDSSAALTGVSVGAWQRFEVHQIEQFRNAVLGASLDAALLRGPLRGASLAFAAGNGFFLSSGLVQGNIAVSGNQLDGTVILVANVRTGPRTLLALEHSRPGDIAAITSGFCLNAHYGPGDIYLALTLSAKRFEQQCDVKCIHTGVGGLLRRALSNDWIAWVEDQLLRIHTGETCSSMAVAAIAKHLLESVTRQTAAVKKPQTKCHAAIVEQSRDYIQRNLSSRISMDALATVAGTSRRTLFRAFGEVLNATPQSYVRIVRLNRIRQQILSTREADQTISALARSCGIGELGRLASWYRALFGEYPHETRKRNRSRGEDMFL</sequence>
<dbReference type="RefSeq" id="WP_258734934.1">
    <property type="nucleotide sequence ID" value="NZ_JANTHZ010000014.1"/>
</dbReference>
<comment type="caution">
    <text evidence="5">The sequence shown here is derived from an EMBL/GenBank/DDBJ whole genome shotgun (WGS) entry which is preliminary data.</text>
</comment>
<evidence type="ECO:0000256" key="2">
    <source>
        <dbReference type="ARBA" id="ARBA00023125"/>
    </source>
</evidence>
<evidence type="ECO:0000313" key="6">
    <source>
        <dbReference type="Proteomes" id="UP001151088"/>
    </source>
</evidence>
<protein>
    <submittedName>
        <fullName evidence="5">AraC family transcriptional regulator</fullName>
    </submittedName>
</protein>
<dbReference type="PROSITE" id="PS01124">
    <property type="entry name" value="HTH_ARAC_FAMILY_2"/>
    <property type="match status" value="1"/>
</dbReference>
<dbReference type="InterPro" id="IPR050204">
    <property type="entry name" value="AraC_XylS_family_regulators"/>
</dbReference>
<keyword evidence="3" id="KW-0804">Transcription</keyword>
<dbReference type="InterPro" id="IPR009057">
    <property type="entry name" value="Homeodomain-like_sf"/>
</dbReference>
<dbReference type="PANTHER" id="PTHR46796">
    <property type="entry name" value="HTH-TYPE TRANSCRIPTIONAL ACTIVATOR RHAS-RELATED"/>
    <property type="match status" value="1"/>
</dbReference>
<dbReference type="Proteomes" id="UP001151088">
    <property type="component" value="Unassembled WGS sequence"/>
</dbReference>
<accession>A0A9X2T5Y8</accession>
<keyword evidence="1" id="KW-0805">Transcription regulation</keyword>
<evidence type="ECO:0000259" key="4">
    <source>
        <dbReference type="PROSITE" id="PS01124"/>
    </source>
</evidence>
<evidence type="ECO:0000313" key="5">
    <source>
        <dbReference type="EMBL" id="MCS0497781.1"/>
    </source>
</evidence>
<dbReference type="SUPFAM" id="SSF46689">
    <property type="entry name" value="Homeodomain-like"/>
    <property type="match status" value="1"/>
</dbReference>
<dbReference type="GO" id="GO:0003700">
    <property type="term" value="F:DNA-binding transcription factor activity"/>
    <property type="evidence" value="ECO:0007669"/>
    <property type="project" value="InterPro"/>
</dbReference>
<evidence type="ECO:0000256" key="1">
    <source>
        <dbReference type="ARBA" id="ARBA00023015"/>
    </source>
</evidence>
<dbReference type="AlphaFoldDB" id="A0A9X2T5Y8"/>
<dbReference type="Pfam" id="PF12833">
    <property type="entry name" value="HTH_18"/>
    <property type="match status" value="1"/>
</dbReference>
<keyword evidence="2" id="KW-0238">DNA-binding</keyword>
<reference evidence="5" key="1">
    <citation type="submission" date="2022-08" db="EMBL/GenBank/DDBJ databases">
        <authorList>
            <person name="Li F."/>
        </authorList>
    </citation>
    <scope>NUCLEOTIDE SEQUENCE</scope>
    <source>
        <strain evidence="5">MQZ15Z-1</strain>
    </source>
</reference>
<gene>
    <name evidence="5" type="ORF">NVS89_22060</name>
</gene>
<evidence type="ECO:0000256" key="3">
    <source>
        <dbReference type="ARBA" id="ARBA00023163"/>
    </source>
</evidence>
<dbReference type="EMBL" id="JANTHZ010000014">
    <property type="protein sequence ID" value="MCS0497781.1"/>
    <property type="molecule type" value="Genomic_DNA"/>
</dbReference>
<dbReference type="SMART" id="SM00342">
    <property type="entry name" value="HTH_ARAC"/>
    <property type="match status" value="1"/>
</dbReference>
<feature type="domain" description="HTH araC/xylS-type" evidence="4">
    <location>
        <begin position="212"/>
        <end position="313"/>
    </location>
</feature>